<protein>
    <submittedName>
        <fullName evidence="2">Antibiotic biosynthesis monooxygenase</fullName>
    </submittedName>
</protein>
<dbReference type="InterPro" id="IPR007138">
    <property type="entry name" value="ABM_dom"/>
</dbReference>
<dbReference type="PANTHER" id="PTHR33336">
    <property type="entry name" value="QUINOL MONOOXYGENASE YGIN-RELATED"/>
    <property type="match status" value="1"/>
</dbReference>
<dbReference type="PANTHER" id="PTHR33336:SF1">
    <property type="entry name" value="(4S)-4-HYDROXY-5-PHOSPHONOOXYPENTANE-2,3-DIONE ISOMERASE"/>
    <property type="match status" value="1"/>
</dbReference>
<evidence type="ECO:0000313" key="2">
    <source>
        <dbReference type="EMBL" id="MBL4916732.1"/>
    </source>
</evidence>
<dbReference type="Pfam" id="PF03992">
    <property type="entry name" value="ABM"/>
    <property type="match status" value="1"/>
</dbReference>
<dbReference type="GO" id="GO:0004497">
    <property type="term" value="F:monooxygenase activity"/>
    <property type="evidence" value="ECO:0007669"/>
    <property type="project" value="UniProtKB-KW"/>
</dbReference>
<accession>A0A8K0V777</accession>
<sequence length="94" mass="10745">MFVVTVHFEIHPPLIEDFLPLIRENARRSVEDEPGCRQFDVCIDPGARHRVFLYEVYDDADAFSAHQQTPHFAQFDGASRTMVAGKSVSILNRL</sequence>
<evidence type="ECO:0000313" key="3">
    <source>
        <dbReference type="Proteomes" id="UP000648908"/>
    </source>
</evidence>
<dbReference type="SUPFAM" id="SSF54909">
    <property type="entry name" value="Dimeric alpha+beta barrel"/>
    <property type="match status" value="1"/>
</dbReference>
<dbReference type="AlphaFoldDB" id="A0A8K0V777"/>
<organism evidence="2 3">
    <name type="scientific">Szabonella alba</name>
    <dbReference type="NCBI Taxonomy" id="2804194"/>
    <lineage>
        <taxon>Bacteria</taxon>
        <taxon>Pseudomonadati</taxon>
        <taxon>Pseudomonadota</taxon>
        <taxon>Alphaproteobacteria</taxon>
        <taxon>Rhodobacterales</taxon>
        <taxon>Paracoccaceae</taxon>
        <taxon>Szabonella</taxon>
    </lineage>
</organism>
<keyword evidence="2" id="KW-0503">Monooxygenase</keyword>
<gene>
    <name evidence="2" type="ORF">JL811_05805</name>
</gene>
<dbReference type="GO" id="GO:0005829">
    <property type="term" value="C:cytosol"/>
    <property type="evidence" value="ECO:0007669"/>
    <property type="project" value="TreeGrafter"/>
</dbReference>
<comment type="caution">
    <text evidence="2">The sequence shown here is derived from an EMBL/GenBank/DDBJ whole genome shotgun (WGS) entry which is preliminary data.</text>
</comment>
<dbReference type="Proteomes" id="UP000648908">
    <property type="component" value="Unassembled WGS sequence"/>
</dbReference>
<dbReference type="InterPro" id="IPR050744">
    <property type="entry name" value="AI-2_Isomerase_LsrG"/>
</dbReference>
<reference evidence="2" key="1">
    <citation type="submission" date="2021-01" db="EMBL/GenBank/DDBJ databases">
        <title>Tabrizicola alba sp. nov. a motile alkaliphilic bacterium isolated from a soda lake.</title>
        <authorList>
            <person name="Szuroczki S."/>
            <person name="Abbaszade G."/>
            <person name="Schumann P."/>
            <person name="Toth E."/>
        </authorList>
    </citation>
    <scope>NUCLEOTIDE SEQUENCE</scope>
    <source>
        <strain evidence="2">DMG-N-6</strain>
    </source>
</reference>
<evidence type="ECO:0000259" key="1">
    <source>
        <dbReference type="PROSITE" id="PS51725"/>
    </source>
</evidence>
<dbReference type="PROSITE" id="PS51725">
    <property type="entry name" value="ABM"/>
    <property type="match status" value="1"/>
</dbReference>
<feature type="domain" description="ABM" evidence="1">
    <location>
        <begin position="2"/>
        <end position="91"/>
    </location>
</feature>
<dbReference type="EMBL" id="JAESVN010000002">
    <property type="protein sequence ID" value="MBL4916732.1"/>
    <property type="molecule type" value="Genomic_DNA"/>
</dbReference>
<keyword evidence="2" id="KW-0560">Oxidoreductase</keyword>
<dbReference type="Gene3D" id="3.30.70.100">
    <property type="match status" value="1"/>
</dbReference>
<name>A0A8K0V777_9RHOB</name>
<proteinExistence type="predicted"/>
<dbReference type="InterPro" id="IPR011008">
    <property type="entry name" value="Dimeric_a/b-barrel"/>
</dbReference>
<keyword evidence="3" id="KW-1185">Reference proteome</keyword>
<dbReference type="RefSeq" id="WP_202687548.1">
    <property type="nucleotide sequence ID" value="NZ_JAESVN010000002.1"/>
</dbReference>